<feature type="transmembrane region" description="Helical" evidence="6">
    <location>
        <begin position="212"/>
        <end position="234"/>
    </location>
</feature>
<reference evidence="7 8" key="1">
    <citation type="submission" date="2019-10" db="EMBL/GenBank/DDBJ databases">
        <title>Rudanella paleaurantiibacter sp. nov., isolated from sludge.</title>
        <authorList>
            <person name="Xu S.Q."/>
        </authorList>
    </citation>
    <scope>NUCLEOTIDE SEQUENCE [LARGE SCALE GENOMIC DNA]</scope>
    <source>
        <strain evidence="7 8">HX-22-17</strain>
    </source>
</reference>
<feature type="transmembrane region" description="Helical" evidence="6">
    <location>
        <begin position="246"/>
        <end position="274"/>
    </location>
</feature>
<dbReference type="PANTHER" id="PTHR39087:SF2">
    <property type="entry name" value="UPF0104 MEMBRANE PROTEIN MJ1595"/>
    <property type="match status" value="1"/>
</dbReference>
<comment type="caution">
    <text evidence="7">The sequence shown here is derived from an EMBL/GenBank/DDBJ whole genome shotgun (WGS) entry which is preliminary data.</text>
</comment>
<sequence>MKQMLTRGLFIGVALALLVYALKDISFSEIVGQFRQAHYGWVVASGLVVVLIYWVRAMRWQQSLLALHHHPTVFRAMVAYQTGAFISMLVVGSGELTRCITLQRTDQVPVSHGLGSVVAERVLDFLMLLLVLLLTFVLESARMIRYFSGMTWSVSGSKLFLLLGLSLVTSVGLIWLWRSPFVRKHPFSVKLEGFAKGLWSGFAAIRQLPNPWLFVALTILTQVLSWLHLYLLMLSVESTRDLPPTAALTVLAVASIGGLAVPTQGGVGTFHFFVGRILVLYGLSTAQGTVVATFLHTMGLAINLVLNSLSFLIVPVLIAQAKREKMTVPE</sequence>
<dbReference type="Pfam" id="PF03706">
    <property type="entry name" value="LPG_synthase_TM"/>
    <property type="match status" value="1"/>
</dbReference>
<feature type="transmembrane region" description="Helical" evidence="6">
    <location>
        <begin position="114"/>
        <end position="138"/>
    </location>
</feature>
<proteinExistence type="predicted"/>
<dbReference type="InterPro" id="IPR022791">
    <property type="entry name" value="L-PG_synthase/AglD"/>
</dbReference>
<organism evidence="7 8">
    <name type="scientific">Rudanella paleaurantiibacter</name>
    <dbReference type="NCBI Taxonomy" id="2614655"/>
    <lineage>
        <taxon>Bacteria</taxon>
        <taxon>Pseudomonadati</taxon>
        <taxon>Bacteroidota</taxon>
        <taxon>Cytophagia</taxon>
        <taxon>Cytophagales</taxon>
        <taxon>Cytophagaceae</taxon>
        <taxon>Rudanella</taxon>
    </lineage>
</organism>
<evidence type="ECO:0000256" key="2">
    <source>
        <dbReference type="ARBA" id="ARBA00022475"/>
    </source>
</evidence>
<feature type="transmembrane region" description="Helical" evidence="6">
    <location>
        <begin position="294"/>
        <end position="318"/>
    </location>
</feature>
<keyword evidence="3 6" id="KW-0812">Transmembrane</keyword>
<dbReference type="Proteomes" id="UP000488299">
    <property type="component" value="Unassembled WGS sequence"/>
</dbReference>
<name>A0A7J5U2W7_9BACT</name>
<feature type="transmembrane region" description="Helical" evidence="6">
    <location>
        <begin position="159"/>
        <end position="177"/>
    </location>
</feature>
<dbReference type="EMBL" id="WELI01000002">
    <property type="protein sequence ID" value="KAB7732040.1"/>
    <property type="molecule type" value="Genomic_DNA"/>
</dbReference>
<dbReference type="PANTHER" id="PTHR39087">
    <property type="entry name" value="UPF0104 MEMBRANE PROTEIN MJ1595"/>
    <property type="match status" value="1"/>
</dbReference>
<keyword evidence="5 6" id="KW-0472">Membrane</keyword>
<comment type="subcellular location">
    <subcellularLocation>
        <location evidence="1">Cell membrane</location>
        <topology evidence="1">Multi-pass membrane protein</topology>
    </subcellularLocation>
</comment>
<feature type="transmembrane region" description="Helical" evidence="6">
    <location>
        <begin position="37"/>
        <end position="55"/>
    </location>
</feature>
<dbReference type="AlphaFoldDB" id="A0A7J5U2W7"/>
<evidence type="ECO:0000256" key="5">
    <source>
        <dbReference type="ARBA" id="ARBA00023136"/>
    </source>
</evidence>
<evidence type="ECO:0000256" key="4">
    <source>
        <dbReference type="ARBA" id="ARBA00022989"/>
    </source>
</evidence>
<keyword evidence="8" id="KW-1185">Reference proteome</keyword>
<gene>
    <name evidence="7" type="ORF">F5984_07440</name>
</gene>
<evidence type="ECO:0000256" key="1">
    <source>
        <dbReference type="ARBA" id="ARBA00004651"/>
    </source>
</evidence>
<evidence type="ECO:0000313" key="8">
    <source>
        <dbReference type="Proteomes" id="UP000488299"/>
    </source>
</evidence>
<evidence type="ECO:0000256" key="6">
    <source>
        <dbReference type="SAM" id="Phobius"/>
    </source>
</evidence>
<keyword evidence="4 6" id="KW-1133">Transmembrane helix</keyword>
<keyword evidence="2" id="KW-1003">Cell membrane</keyword>
<evidence type="ECO:0000313" key="7">
    <source>
        <dbReference type="EMBL" id="KAB7732040.1"/>
    </source>
</evidence>
<protein>
    <submittedName>
        <fullName evidence="7">UPF0104 family protein</fullName>
    </submittedName>
</protein>
<dbReference type="GO" id="GO:0005886">
    <property type="term" value="C:plasma membrane"/>
    <property type="evidence" value="ECO:0007669"/>
    <property type="project" value="UniProtKB-SubCell"/>
</dbReference>
<accession>A0A7J5U2W7</accession>
<evidence type="ECO:0000256" key="3">
    <source>
        <dbReference type="ARBA" id="ARBA00022692"/>
    </source>
</evidence>